<feature type="transmembrane region" description="Helical" evidence="1">
    <location>
        <begin position="184"/>
        <end position="207"/>
    </location>
</feature>
<proteinExistence type="predicted"/>
<comment type="caution">
    <text evidence="2">The sequence shown here is derived from an EMBL/GenBank/DDBJ whole genome shotgun (WGS) entry which is preliminary data.</text>
</comment>
<organism evidence="2 3">
    <name type="scientific">Halocatena pleomorpha</name>
    <dbReference type="NCBI Taxonomy" id="1785090"/>
    <lineage>
        <taxon>Archaea</taxon>
        <taxon>Methanobacteriati</taxon>
        <taxon>Methanobacteriota</taxon>
        <taxon>Stenosarchaea group</taxon>
        <taxon>Halobacteria</taxon>
        <taxon>Halobacteriales</taxon>
        <taxon>Natronomonadaceae</taxon>
        <taxon>Halocatena</taxon>
    </lineage>
</organism>
<keyword evidence="3" id="KW-1185">Reference proteome</keyword>
<keyword evidence="1" id="KW-0472">Membrane</keyword>
<name>A0A3P3RDB6_9EURY</name>
<dbReference type="Proteomes" id="UP000282322">
    <property type="component" value="Unassembled WGS sequence"/>
</dbReference>
<feature type="transmembrane region" description="Helical" evidence="1">
    <location>
        <begin position="144"/>
        <end position="164"/>
    </location>
</feature>
<dbReference type="RefSeq" id="WP_124954408.1">
    <property type="nucleotide sequence ID" value="NZ_RRCH01000014.1"/>
</dbReference>
<accession>A0A3P3RDB6</accession>
<protein>
    <submittedName>
        <fullName evidence="2">ABC transporter permease</fullName>
    </submittedName>
</protein>
<gene>
    <name evidence="2" type="ORF">EIK79_07000</name>
</gene>
<sequence>MDERSASLLTKTQRQRLQNEFADVDTAAKQRDQRLIRQRIQAGVLDFRLLTTYPDRQYDLAFDDVSEEELRLALADTYVAAERLRVLQQYDRDQLLREARRRAETVSAQADDVRSLDRLTLQTAPEIRQQTEERLGVSRWVRRARIGIILGNCGLFASIVPYTLLGGFVGRVPAVPSLMLGGSAIAAGLLVGLSMMMIIGHELFAILTAGKTLMNRIQAWW</sequence>
<dbReference type="OrthoDB" id="307947at2157"/>
<evidence type="ECO:0000313" key="2">
    <source>
        <dbReference type="EMBL" id="RRJ31456.1"/>
    </source>
</evidence>
<reference evidence="2 3" key="1">
    <citation type="submission" date="2018-11" db="EMBL/GenBank/DDBJ databases">
        <title>Taxonoimc description of Halomarina strain SPP-AMP-1.</title>
        <authorList>
            <person name="Pal Y."/>
            <person name="Srinivasana K."/>
            <person name="Verma A."/>
            <person name="Kumar P."/>
        </authorList>
    </citation>
    <scope>NUCLEOTIDE SEQUENCE [LARGE SCALE GENOMIC DNA]</scope>
    <source>
        <strain evidence="2 3">SPP-AMP-1</strain>
    </source>
</reference>
<dbReference type="EMBL" id="RRCH01000014">
    <property type="protein sequence ID" value="RRJ31456.1"/>
    <property type="molecule type" value="Genomic_DNA"/>
</dbReference>
<evidence type="ECO:0000313" key="3">
    <source>
        <dbReference type="Proteomes" id="UP000282322"/>
    </source>
</evidence>
<keyword evidence="1" id="KW-0812">Transmembrane</keyword>
<evidence type="ECO:0000256" key="1">
    <source>
        <dbReference type="SAM" id="Phobius"/>
    </source>
</evidence>
<keyword evidence="1" id="KW-1133">Transmembrane helix</keyword>
<dbReference type="AlphaFoldDB" id="A0A3P3RDB6"/>